<evidence type="ECO:0000256" key="2">
    <source>
        <dbReference type="ARBA" id="ARBA00022695"/>
    </source>
</evidence>
<dbReference type="InterPro" id="IPR050951">
    <property type="entry name" value="Retrovirus_Pol_polyprotein"/>
</dbReference>
<dbReference type="Gene3D" id="3.30.420.10">
    <property type="entry name" value="Ribonuclease H-like superfamily/Ribonuclease H"/>
    <property type="match status" value="1"/>
</dbReference>
<dbReference type="OrthoDB" id="2273864at2759"/>
<dbReference type="PROSITE" id="PS50994">
    <property type="entry name" value="INTEGRASE"/>
    <property type="match status" value="1"/>
</dbReference>
<dbReference type="Pfam" id="PF17921">
    <property type="entry name" value="Integrase_H2C2"/>
    <property type="match status" value="1"/>
</dbReference>
<dbReference type="EMBL" id="MU167307">
    <property type="protein sequence ID" value="KAG0143909.1"/>
    <property type="molecule type" value="Genomic_DNA"/>
</dbReference>
<dbReference type="GO" id="GO:0005634">
    <property type="term" value="C:nucleus"/>
    <property type="evidence" value="ECO:0007669"/>
    <property type="project" value="UniProtKB-ARBA"/>
</dbReference>
<sequence>MSAILSQPNKDGDLQPVSYFSRKLMAAERLWQVHDQELGAIVTSFEEWRAWLVGTSILIAVFSDHANLRYFMASQKLTPRQACWASYLSSFFFNILHTPGKLNPVDPASRRPDYESSASLTEPVKLFFTHTLPNGLNMATMQTSTSSVDISFSLPGNETCQILLTSYNMEKAFLTDNPGPLYNFKGSLWWFRNHLYVPASLHPTLLSHFHDSPSMGHPGTACMLAILSWTYSWPTIRKDVILFVKSCDSCQQTKIDTSRKTGKLLPFPYPDQPWHHGFLDKIVSDRGATFVSAFWTAIQTKLWIQPAPSTSFHPQTDGQTERTNQTLETYLRHFVSYRQDNWSEWLAMAEFTFNNSPNSSTKLSPFFSWQGFHPQANSFTAPSQVPSADLFVELLEDIQLLLLSSLKNAKLSQAHAYNKHSKPSPTYHPGDLVWSAGWTGPAPSAATKSIPIHPWHHVAQVLDYCTWGHRHPEYLLHWLHGSPSDDTWVPLTDISKDLNPFLLTFHA</sequence>
<keyword evidence="3" id="KW-0540">Nuclease</keyword>
<dbReference type="PANTHER" id="PTHR37984:SF5">
    <property type="entry name" value="PROTEIN NYNRIN-LIKE"/>
    <property type="match status" value="1"/>
</dbReference>
<dbReference type="InterPro" id="IPR016197">
    <property type="entry name" value="Chromo-like_dom_sf"/>
</dbReference>
<dbReference type="CDD" id="cd09274">
    <property type="entry name" value="RNase_HI_RT_Ty3"/>
    <property type="match status" value="1"/>
</dbReference>
<accession>A0A9P6ND43</accession>
<dbReference type="Pfam" id="PF17917">
    <property type="entry name" value="RT_RNaseH"/>
    <property type="match status" value="1"/>
</dbReference>
<evidence type="ECO:0000256" key="4">
    <source>
        <dbReference type="ARBA" id="ARBA00022759"/>
    </source>
</evidence>
<evidence type="ECO:0000259" key="8">
    <source>
        <dbReference type="PROSITE" id="PS50994"/>
    </source>
</evidence>
<keyword evidence="6" id="KW-0694">RNA-binding</keyword>
<dbReference type="GO" id="GO:0003964">
    <property type="term" value="F:RNA-directed DNA polymerase activity"/>
    <property type="evidence" value="ECO:0007669"/>
    <property type="project" value="UniProtKB-KW"/>
</dbReference>
<gene>
    <name evidence="9" type="ORF">CROQUDRAFT_95671</name>
</gene>
<dbReference type="Gene3D" id="1.10.340.70">
    <property type="match status" value="1"/>
</dbReference>
<comment type="caution">
    <text evidence="9">The sequence shown here is derived from an EMBL/GenBank/DDBJ whole genome shotgun (WGS) entry which is preliminary data.</text>
</comment>
<evidence type="ECO:0000313" key="9">
    <source>
        <dbReference type="EMBL" id="KAG0143909.1"/>
    </source>
</evidence>
<dbReference type="Proteomes" id="UP000886653">
    <property type="component" value="Unassembled WGS sequence"/>
</dbReference>
<keyword evidence="5" id="KW-0378">Hydrolase</keyword>
<dbReference type="SUPFAM" id="SSF56672">
    <property type="entry name" value="DNA/RNA polymerases"/>
    <property type="match status" value="1"/>
</dbReference>
<dbReference type="SUPFAM" id="SSF54160">
    <property type="entry name" value="Chromo domain-like"/>
    <property type="match status" value="1"/>
</dbReference>
<keyword evidence="7" id="KW-0695">RNA-directed DNA polymerase</keyword>
<keyword evidence="2" id="KW-0548">Nucleotidyltransferase</keyword>
<keyword evidence="1" id="KW-0808">Transferase</keyword>
<proteinExistence type="predicted"/>
<dbReference type="InterPro" id="IPR043502">
    <property type="entry name" value="DNA/RNA_pol_sf"/>
</dbReference>
<dbReference type="GO" id="GO:0004519">
    <property type="term" value="F:endonuclease activity"/>
    <property type="evidence" value="ECO:0007669"/>
    <property type="project" value="UniProtKB-KW"/>
</dbReference>
<name>A0A9P6ND43_9BASI</name>
<dbReference type="GO" id="GO:0015074">
    <property type="term" value="P:DNA integration"/>
    <property type="evidence" value="ECO:0007669"/>
    <property type="project" value="InterPro"/>
</dbReference>
<keyword evidence="4" id="KW-0255">Endonuclease</keyword>
<feature type="domain" description="Integrase catalytic" evidence="8">
    <location>
        <begin position="276"/>
        <end position="373"/>
    </location>
</feature>
<keyword evidence="10" id="KW-1185">Reference proteome</keyword>
<dbReference type="GO" id="GO:0003723">
    <property type="term" value="F:RNA binding"/>
    <property type="evidence" value="ECO:0007669"/>
    <property type="project" value="UniProtKB-KW"/>
</dbReference>
<evidence type="ECO:0000256" key="7">
    <source>
        <dbReference type="ARBA" id="ARBA00022918"/>
    </source>
</evidence>
<evidence type="ECO:0000256" key="5">
    <source>
        <dbReference type="ARBA" id="ARBA00022801"/>
    </source>
</evidence>
<reference evidence="9" key="1">
    <citation type="submission" date="2013-11" db="EMBL/GenBank/DDBJ databases">
        <title>Genome sequence of the fusiform rust pathogen reveals effectors for host alternation and coevolution with pine.</title>
        <authorList>
            <consortium name="DOE Joint Genome Institute"/>
            <person name="Smith K."/>
            <person name="Pendleton A."/>
            <person name="Kubisiak T."/>
            <person name="Anderson C."/>
            <person name="Salamov A."/>
            <person name="Aerts A."/>
            <person name="Riley R."/>
            <person name="Clum A."/>
            <person name="Lindquist E."/>
            <person name="Ence D."/>
            <person name="Campbell M."/>
            <person name="Kronenberg Z."/>
            <person name="Feau N."/>
            <person name="Dhillon B."/>
            <person name="Hamelin R."/>
            <person name="Burleigh J."/>
            <person name="Smith J."/>
            <person name="Yandell M."/>
            <person name="Nelson C."/>
            <person name="Grigoriev I."/>
            <person name="Davis J."/>
        </authorList>
    </citation>
    <scope>NUCLEOTIDE SEQUENCE</scope>
    <source>
        <strain evidence="9">G11</strain>
    </source>
</reference>
<evidence type="ECO:0000256" key="3">
    <source>
        <dbReference type="ARBA" id="ARBA00022722"/>
    </source>
</evidence>
<dbReference type="SUPFAM" id="SSF53098">
    <property type="entry name" value="Ribonuclease H-like"/>
    <property type="match status" value="1"/>
</dbReference>
<protein>
    <recommendedName>
        <fullName evidence="8">Integrase catalytic domain-containing protein</fullName>
    </recommendedName>
</protein>
<organism evidence="9 10">
    <name type="scientific">Cronartium quercuum f. sp. fusiforme G11</name>
    <dbReference type="NCBI Taxonomy" id="708437"/>
    <lineage>
        <taxon>Eukaryota</taxon>
        <taxon>Fungi</taxon>
        <taxon>Dikarya</taxon>
        <taxon>Basidiomycota</taxon>
        <taxon>Pucciniomycotina</taxon>
        <taxon>Pucciniomycetes</taxon>
        <taxon>Pucciniales</taxon>
        <taxon>Coleosporiaceae</taxon>
        <taxon>Cronartium</taxon>
    </lineage>
</organism>
<dbReference type="AlphaFoldDB" id="A0A9P6ND43"/>
<evidence type="ECO:0000256" key="1">
    <source>
        <dbReference type="ARBA" id="ARBA00022679"/>
    </source>
</evidence>
<dbReference type="InterPro" id="IPR001584">
    <property type="entry name" value="Integrase_cat-core"/>
</dbReference>
<dbReference type="InterPro" id="IPR012337">
    <property type="entry name" value="RNaseH-like_sf"/>
</dbReference>
<dbReference type="PANTHER" id="PTHR37984">
    <property type="entry name" value="PROTEIN CBG26694"/>
    <property type="match status" value="1"/>
</dbReference>
<dbReference type="GO" id="GO:0016787">
    <property type="term" value="F:hydrolase activity"/>
    <property type="evidence" value="ECO:0007669"/>
    <property type="project" value="UniProtKB-KW"/>
</dbReference>
<dbReference type="InterPro" id="IPR041588">
    <property type="entry name" value="Integrase_H2C2"/>
</dbReference>
<dbReference type="InterPro" id="IPR041373">
    <property type="entry name" value="RT_RNaseH"/>
</dbReference>
<evidence type="ECO:0000313" key="10">
    <source>
        <dbReference type="Proteomes" id="UP000886653"/>
    </source>
</evidence>
<evidence type="ECO:0000256" key="6">
    <source>
        <dbReference type="ARBA" id="ARBA00022884"/>
    </source>
</evidence>
<dbReference type="InterPro" id="IPR036397">
    <property type="entry name" value="RNaseH_sf"/>
</dbReference>
<dbReference type="CDD" id="cd00024">
    <property type="entry name" value="CD_CSD"/>
    <property type="match status" value="1"/>
</dbReference>